<feature type="region of interest" description="Disordered" evidence="1">
    <location>
        <begin position="171"/>
        <end position="259"/>
    </location>
</feature>
<dbReference type="EMBL" id="UINC01021223">
    <property type="protein sequence ID" value="SVA88313.1"/>
    <property type="molecule type" value="Genomic_DNA"/>
</dbReference>
<gene>
    <name evidence="2" type="ORF">METZ01_LOCUS141167</name>
</gene>
<feature type="compositionally biased region" description="Polar residues" evidence="1">
    <location>
        <begin position="181"/>
        <end position="193"/>
    </location>
</feature>
<evidence type="ECO:0000256" key="1">
    <source>
        <dbReference type="SAM" id="MobiDB-lite"/>
    </source>
</evidence>
<name>A0A381ZHT4_9ZZZZ</name>
<dbReference type="AlphaFoldDB" id="A0A381ZHT4"/>
<accession>A0A381ZHT4</accession>
<reference evidence="2" key="1">
    <citation type="submission" date="2018-05" db="EMBL/GenBank/DDBJ databases">
        <authorList>
            <person name="Lanie J.A."/>
            <person name="Ng W.-L."/>
            <person name="Kazmierczak K.M."/>
            <person name="Andrzejewski T.M."/>
            <person name="Davidsen T.M."/>
            <person name="Wayne K.J."/>
            <person name="Tettelin H."/>
            <person name="Glass J.I."/>
            <person name="Rusch D."/>
            <person name="Podicherti R."/>
            <person name="Tsui H.-C.T."/>
            <person name="Winkler M.E."/>
        </authorList>
    </citation>
    <scope>NUCLEOTIDE SEQUENCE</scope>
</reference>
<feature type="compositionally biased region" description="Basic and acidic residues" evidence="1">
    <location>
        <begin position="239"/>
        <end position="252"/>
    </location>
</feature>
<evidence type="ECO:0000313" key="2">
    <source>
        <dbReference type="EMBL" id="SVA88313.1"/>
    </source>
</evidence>
<proteinExistence type="predicted"/>
<sequence length="259" mass="28735">MFIVAFILINPVEKDAEIQAKAEFMIIMEWDDQSAYDIDLWMQDPVGNVVGFPNMHAGLLHLDKDDLGQSNDRVVLADGTTKTIFLNREVMTIRGIVPGEYIVNNHLYSMKGTQQKGPIEVTTKVIKLNPFGEIHAGQVTLTTHGQEETIIRFTIDPSGYVKSKNRLKKRFAGQRQPGGYMTSQGSASHSSFDTYHDVEGEQMQGDPADDDEVHSGTEGSHYNPGAGFDSTPSPPTDPNAKEEEERRGRQDYEPGMGGF</sequence>
<protein>
    <submittedName>
        <fullName evidence="2">Uncharacterized protein</fullName>
    </submittedName>
</protein>
<organism evidence="2">
    <name type="scientific">marine metagenome</name>
    <dbReference type="NCBI Taxonomy" id="408172"/>
    <lineage>
        <taxon>unclassified sequences</taxon>
        <taxon>metagenomes</taxon>
        <taxon>ecological metagenomes</taxon>
    </lineage>
</organism>